<dbReference type="AlphaFoldDB" id="A0A498H1Z8"/>
<gene>
    <name evidence="5" type="primary">gmd</name>
    <name evidence="7" type="ORF">ABH15_06825</name>
</gene>
<comment type="catalytic activity">
    <reaction evidence="5">
        <text>GDP-alpha-D-mannose = GDP-4-dehydro-alpha-D-rhamnose + H2O</text>
        <dbReference type="Rhea" id="RHEA:23820"/>
        <dbReference type="ChEBI" id="CHEBI:15377"/>
        <dbReference type="ChEBI" id="CHEBI:57527"/>
        <dbReference type="ChEBI" id="CHEBI:57964"/>
        <dbReference type="EC" id="4.2.1.47"/>
    </reaction>
</comment>
<dbReference type="CDD" id="cd05260">
    <property type="entry name" value="GDP_MD_SDR_e"/>
    <property type="match status" value="1"/>
</dbReference>
<feature type="domain" description="NAD(P)-binding" evidence="6">
    <location>
        <begin position="6"/>
        <end position="309"/>
    </location>
</feature>
<dbReference type="EC" id="4.2.1.47" evidence="3 5"/>
<dbReference type="Gene3D" id="3.40.50.720">
    <property type="entry name" value="NAD(P)-binding Rossmann-like Domain"/>
    <property type="match status" value="1"/>
</dbReference>
<proteinExistence type="inferred from homology"/>
<evidence type="ECO:0000256" key="3">
    <source>
        <dbReference type="ARBA" id="ARBA00011989"/>
    </source>
</evidence>
<evidence type="ECO:0000256" key="4">
    <source>
        <dbReference type="ARBA" id="ARBA00023239"/>
    </source>
</evidence>
<keyword evidence="4 5" id="KW-0456">Lyase</keyword>
<dbReference type="Proteomes" id="UP000290932">
    <property type="component" value="Unassembled WGS sequence"/>
</dbReference>
<dbReference type="GO" id="GO:0008446">
    <property type="term" value="F:GDP-mannose 4,6-dehydratase activity"/>
    <property type="evidence" value="ECO:0007669"/>
    <property type="project" value="UniProtKB-UniRule"/>
</dbReference>
<keyword evidence="8" id="KW-1185">Reference proteome</keyword>
<dbReference type="EMBL" id="LHQS01000002">
    <property type="protein sequence ID" value="RXE55916.1"/>
    <property type="molecule type" value="Genomic_DNA"/>
</dbReference>
<dbReference type="PANTHER" id="PTHR43715:SF1">
    <property type="entry name" value="GDP-MANNOSE 4,6 DEHYDRATASE"/>
    <property type="match status" value="1"/>
</dbReference>
<protein>
    <recommendedName>
        <fullName evidence="3 5">GDP-mannose 4,6-dehydratase</fullName>
        <ecNumber evidence="3 5">4.2.1.47</ecNumber>
    </recommendedName>
    <alternativeName>
        <fullName evidence="5">GDP-D-mannose dehydratase</fullName>
    </alternativeName>
</protein>
<evidence type="ECO:0000256" key="1">
    <source>
        <dbReference type="ARBA" id="ARBA00001937"/>
    </source>
</evidence>
<dbReference type="GO" id="GO:0042351">
    <property type="term" value="P:'de novo' GDP-L-fucose biosynthetic process"/>
    <property type="evidence" value="ECO:0007669"/>
    <property type="project" value="TreeGrafter"/>
</dbReference>
<evidence type="ECO:0000256" key="5">
    <source>
        <dbReference type="HAMAP-Rule" id="MF_00955"/>
    </source>
</evidence>
<organism evidence="7 8">
    <name type="scientific">Methanoculleus taiwanensis</name>
    <dbReference type="NCBI Taxonomy" id="1550565"/>
    <lineage>
        <taxon>Archaea</taxon>
        <taxon>Methanobacteriati</taxon>
        <taxon>Methanobacteriota</taxon>
        <taxon>Stenosarchaea group</taxon>
        <taxon>Methanomicrobia</taxon>
        <taxon>Methanomicrobiales</taxon>
        <taxon>Methanomicrobiaceae</taxon>
        <taxon>Methanoculleus</taxon>
    </lineage>
</organism>
<dbReference type="SUPFAM" id="SSF51735">
    <property type="entry name" value="NAD(P)-binding Rossmann-fold domains"/>
    <property type="match status" value="1"/>
</dbReference>
<dbReference type="FunFam" id="3.40.50.720:FF:000924">
    <property type="entry name" value="GDP-mannose 4,6 dehydratase"/>
    <property type="match status" value="1"/>
</dbReference>
<dbReference type="InterPro" id="IPR036291">
    <property type="entry name" value="NAD(P)-bd_dom_sf"/>
</dbReference>
<dbReference type="InterPro" id="IPR006368">
    <property type="entry name" value="GDP_Man_deHydtase"/>
</dbReference>
<dbReference type="PANTHER" id="PTHR43715">
    <property type="entry name" value="GDP-MANNOSE 4,6-DEHYDRATASE"/>
    <property type="match status" value="1"/>
</dbReference>
<dbReference type="InterPro" id="IPR016040">
    <property type="entry name" value="NAD(P)-bd_dom"/>
</dbReference>
<evidence type="ECO:0000259" key="6">
    <source>
        <dbReference type="Pfam" id="PF16363"/>
    </source>
</evidence>
<evidence type="ECO:0000313" key="8">
    <source>
        <dbReference type="Proteomes" id="UP000290932"/>
    </source>
</evidence>
<dbReference type="NCBIfam" id="TIGR01472">
    <property type="entry name" value="gmd"/>
    <property type="match status" value="1"/>
</dbReference>
<dbReference type="GO" id="GO:0070401">
    <property type="term" value="F:NADP+ binding"/>
    <property type="evidence" value="ECO:0007669"/>
    <property type="project" value="UniProtKB-UniRule"/>
</dbReference>
<accession>A0A498H1Z8</accession>
<reference evidence="7 8" key="1">
    <citation type="journal article" date="2015" name="Int. J. Syst. Evol. Microbiol.">
        <title>Methanoculleus taiwanensis sp. nov., a methanogen isolated from deep marine sediment at the deformation front area near Taiwan.</title>
        <authorList>
            <person name="Weng C.Y."/>
            <person name="Chen S.C."/>
            <person name="Lai M.C."/>
            <person name="Wu S.Y."/>
            <person name="Lin S."/>
            <person name="Yang T.F."/>
            <person name="Chen P.C."/>
        </authorList>
    </citation>
    <scope>NUCLEOTIDE SEQUENCE [LARGE SCALE GENOMIC DNA]</scope>
    <source>
        <strain evidence="7 8">CYW4</strain>
    </source>
</reference>
<dbReference type="OrthoDB" id="4907at2157"/>
<dbReference type="Pfam" id="PF16363">
    <property type="entry name" value="GDP_Man_Dehyd"/>
    <property type="match status" value="1"/>
</dbReference>
<comment type="cofactor">
    <cofactor evidence="1 5">
        <name>NADP(+)</name>
        <dbReference type="ChEBI" id="CHEBI:58349"/>
    </cofactor>
</comment>
<sequence length="324" mass="35664">MGRTALITGVTGQDGFYLAELLLAKGYTVHGLVRSHASGVARLGELSERISLLEGDLTDQASLDTAVKSVQPDEVYNLAAQSFVAMSWTQPVATGDITALGAVRVLEAVRRCCPDAKVFQASSAEVFGNAPEMPQSEKTPFCPRNPYGTAKAYAYRMTVNHRESYGMFCCNGILFNHESPRRGIEFVTRKITNGAARIACGLDKELRLGNLDAYRDWGFAGDYVKAMWLILQQETPDDYVIATGEAHSVREFVDLAFSEAGLNYEDYVVVDPKFFRPAEVNFLLGDASKAQEKLGWKPDFTFADLVRMMVRADLESVRNGTIGD</sequence>
<comment type="function">
    <text evidence="5">Catalyzes the conversion of GDP-D-mannose to GDP-4-dehydro-6-deoxy-D-mannose.</text>
</comment>
<comment type="caution">
    <text evidence="7">The sequence shown here is derived from an EMBL/GenBank/DDBJ whole genome shotgun (WGS) entry which is preliminary data.</text>
</comment>
<dbReference type="HAMAP" id="MF_00955">
    <property type="entry name" value="GDP_Man_dehydratase"/>
    <property type="match status" value="1"/>
</dbReference>
<evidence type="ECO:0000313" key="7">
    <source>
        <dbReference type="EMBL" id="RXE55916.1"/>
    </source>
</evidence>
<keyword evidence="5" id="KW-0521">NADP</keyword>
<evidence type="ECO:0000256" key="2">
    <source>
        <dbReference type="ARBA" id="ARBA00009263"/>
    </source>
</evidence>
<name>A0A498H1Z8_9EURY</name>
<comment type="similarity">
    <text evidence="2 5">Belongs to the NAD(P)-dependent epimerase/dehydratase family. GDP-mannose 4,6-dehydratase subfamily.</text>
</comment>
<dbReference type="Gene3D" id="3.90.25.10">
    <property type="entry name" value="UDP-galactose 4-epimerase, domain 1"/>
    <property type="match status" value="1"/>
</dbReference>
<dbReference type="RefSeq" id="WP_128693628.1">
    <property type="nucleotide sequence ID" value="NZ_LHQS01000002.1"/>
</dbReference>
<comment type="caution">
    <text evidence="5">Lacks conserved residue(s) required for the propagation of feature annotation.</text>
</comment>